<accession>A0A0F9XD87</accession>
<dbReference type="EMBL" id="LAZR01000061">
    <property type="protein sequence ID" value="KKN97001.1"/>
    <property type="molecule type" value="Genomic_DNA"/>
</dbReference>
<evidence type="ECO:0000256" key="1">
    <source>
        <dbReference type="SAM" id="Phobius"/>
    </source>
</evidence>
<protein>
    <recommendedName>
        <fullName evidence="3">Type II secretion system protein GspI C-terminal domain-containing protein</fullName>
    </recommendedName>
</protein>
<keyword evidence="1" id="KW-0472">Membrane</keyword>
<gene>
    <name evidence="2" type="ORF">LCGC14_0162520</name>
</gene>
<organism evidence="2">
    <name type="scientific">marine sediment metagenome</name>
    <dbReference type="NCBI Taxonomy" id="412755"/>
    <lineage>
        <taxon>unclassified sequences</taxon>
        <taxon>metagenomes</taxon>
        <taxon>ecological metagenomes</taxon>
    </lineage>
</organism>
<dbReference type="AlphaFoldDB" id="A0A0F9XD87"/>
<keyword evidence="1" id="KW-0812">Transmembrane</keyword>
<dbReference type="InterPro" id="IPR012902">
    <property type="entry name" value="N_methyl_site"/>
</dbReference>
<dbReference type="Pfam" id="PF07963">
    <property type="entry name" value="N_methyl"/>
    <property type="match status" value="1"/>
</dbReference>
<dbReference type="NCBIfam" id="TIGR02532">
    <property type="entry name" value="IV_pilin_GFxxxE"/>
    <property type="match status" value="1"/>
</dbReference>
<keyword evidence="1" id="KW-1133">Transmembrane helix</keyword>
<feature type="transmembrane region" description="Helical" evidence="1">
    <location>
        <begin position="12"/>
        <end position="32"/>
    </location>
</feature>
<name>A0A0F9XD87_9ZZZZ</name>
<comment type="caution">
    <text evidence="2">The sequence shown here is derived from an EMBL/GenBank/DDBJ whole genome shotgun (WGS) entry which is preliminary data.</text>
</comment>
<sequence length="166" mass="17893">MTTRRGFSLVEAVVAVAIVGVMLVGALTAVGASRVTQFRVGRLRQGYLLAEALMAEVLQQPYEDAVTGAIGLEASEWTGTRTTFDDVDDYAGWTGSPPQLKDGTVLTQFADYRRRVAVKYADPMNLNGSSAIDLGIKRITVSVDVNDNEIASLVAIRTRAKDELTP</sequence>
<evidence type="ECO:0000313" key="2">
    <source>
        <dbReference type="EMBL" id="KKN97001.1"/>
    </source>
</evidence>
<proteinExistence type="predicted"/>
<dbReference type="PROSITE" id="PS00409">
    <property type="entry name" value="PROKAR_NTER_METHYL"/>
    <property type="match status" value="1"/>
</dbReference>
<reference evidence="2" key="1">
    <citation type="journal article" date="2015" name="Nature">
        <title>Complex archaea that bridge the gap between prokaryotes and eukaryotes.</title>
        <authorList>
            <person name="Spang A."/>
            <person name="Saw J.H."/>
            <person name="Jorgensen S.L."/>
            <person name="Zaremba-Niedzwiedzka K."/>
            <person name="Martijn J."/>
            <person name="Lind A.E."/>
            <person name="van Eijk R."/>
            <person name="Schleper C."/>
            <person name="Guy L."/>
            <person name="Ettema T.J."/>
        </authorList>
    </citation>
    <scope>NUCLEOTIDE SEQUENCE</scope>
</reference>
<evidence type="ECO:0008006" key="3">
    <source>
        <dbReference type="Google" id="ProtNLM"/>
    </source>
</evidence>